<keyword evidence="2" id="KW-1185">Reference proteome</keyword>
<dbReference type="EMBL" id="VCGU01000011">
    <property type="protein sequence ID" value="TRY67466.1"/>
    <property type="molecule type" value="Genomic_DNA"/>
</dbReference>
<reference evidence="1 2" key="1">
    <citation type="journal article" date="2018" name="Nat. Ecol. Evol.">
        <title>Genomic signatures of mitonuclear coevolution across populations of Tigriopus californicus.</title>
        <authorList>
            <person name="Barreto F.S."/>
            <person name="Watson E.T."/>
            <person name="Lima T.G."/>
            <person name="Willett C.S."/>
            <person name="Edmands S."/>
            <person name="Li W."/>
            <person name="Burton R.S."/>
        </authorList>
    </citation>
    <scope>NUCLEOTIDE SEQUENCE [LARGE SCALE GENOMIC DNA]</scope>
    <source>
        <strain evidence="1 2">San Diego</strain>
    </source>
</reference>
<organism evidence="1 2">
    <name type="scientific">Tigriopus californicus</name>
    <name type="common">Marine copepod</name>
    <dbReference type="NCBI Taxonomy" id="6832"/>
    <lineage>
        <taxon>Eukaryota</taxon>
        <taxon>Metazoa</taxon>
        <taxon>Ecdysozoa</taxon>
        <taxon>Arthropoda</taxon>
        <taxon>Crustacea</taxon>
        <taxon>Multicrustacea</taxon>
        <taxon>Hexanauplia</taxon>
        <taxon>Copepoda</taxon>
        <taxon>Harpacticoida</taxon>
        <taxon>Harpacticidae</taxon>
        <taxon>Tigriopus</taxon>
    </lineage>
</organism>
<proteinExistence type="predicted"/>
<protein>
    <submittedName>
        <fullName evidence="1">Uncharacterized protein</fullName>
    </submittedName>
</protein>
<gene>
    <name evidence="1" type="ORF">TCAL_14688</name>
</gene>
<evidence type="ECO:0000313" key="1">
    <source>
        <dbReference type="EMBL" id="TRY67466.1"/>
    </source>
</evidence>
<sequence length="124" mass="13600">MEKDNFLNLVVKSIRISCGRGKSPKAITILRAKTTWKFPPTSNEISKTSPMKPLNSMNEEVVFDGIVRTPVTTKSGNVATRPNNTVCAGCGGNIDYYVTFSAKVNGSQHHLARDEAQAFWVVLV</sequence>
<dbReference type="Proteomes" id="UP000318571">
    <property type="component" value="Chromosome 4"/>
</dbReference>
<dbReference type="AlphaFoldDB" id="A0A553NPV9"/>
<name>A0A553NPV9_TIGCA</name>
<comment type="caution">
    <text evidence="1">The sequence shown here is derived from an EMBL/GenBank/DDBJ whole genome shotgun (WGS) entry which is preliminary data.</text>
</comment>
<evidence type="ECO:0000313" key="2">
    <source>
        <dbReference type="Proteomes" id="UP000318571"/>
    </source>
</evidence>
<accession>A0A553NPV9</accession>